<accession>A0ABT6CEZ2</accession>
<feature type="chain" id="PRO_5047491842" evidence="2">
    <location>
        <begin position="23"/>
        <end position="217"/>
    </location>
</feature>
<dbReference type="Proteomes" id="UP001222770">
    <property type="component" value="Unassembled WGS sequence"/>
</dbReference>
<dbReference type="InterPro" id="IPR019027">
    <property type="entry name" value="Pilus_biogenesis_CpaD-related"/>
</dbReference>
<dbReference type="Pfam" id="PF09476">
    <property type="entry name" value="Pilus_CpaD"/>
    <property type="match status" value="1"/>
</dbReference>
<organism evidence="3 4">
    <name type="scientific">Novosphingobium cyanobacteriorum</name>
    <dbReference type="NCBI Taxonomy" id="3024215"/>
    <lineage>
        <taxon>Bacteria</taxon>
        <taxon>Pseudomonadati</taxon>
        <taxon>Pseudomonadota</taxon>
        <taxon>Alphaproteobacteria</taxon>
        <taxon>Sphingomonadales</taxon>
        <taxon>Sphingomonadaceae</taxon>
        <taxon>Novosphingobium</taxon>
    </lineage>
</organism>
<feature type="signal peptide" evidence="2">
    <location>
        <begin position="1"/>
        <end position="22"/>
    </location>
</feature>
<sequence length="217" mass="22358">MTVKFKRTAGAALALSLGLALSACGGMPQNRELNSVNQPVVERTSFVFDVGTLPGGGVSPSEQRRLAGWFDALELGYGDRISIDDPADSRVTEAAIEAVAARRGLMLADTAPVTQGDIPPGAARIVVTRTVASVPGCPNWGDKAAANYSNGTSRNYGCSVNGNLAAMVANKEDLVRGQKGTGVTVVMSASKAIESYRSQEPTGKGGLKEVSSKSGGN</sequence>
<feature type="region of interest" description="Disordered" evidence="1">
    <location>
        <begin position="196"/>
        <end position="217"/>
    </location>
</feature>
<protein>
    <submittedName>
        <fullName evidence="3">CpaD family pilus assembly protein</fullName>
    </submittedName>
</protein>
<gene>
    <name evidence="3" type="ORF">POM99_04635</name>
</gene>
<evidence type="ECO:0000256" key="2">
    <source>
        <dbReference type="SAM" id="SignalP"/>
    </source>
</evidence>
<dbReference type="RefSeq" id="WP_277275653.1">
    <property type="nucleotide sequence ID" value="NZ_JAROCY010000003.1"/>
</dbReference>
<comment type="caution">
    <text evidence="3">The sequence shown here is derived from an EMBL/GenBank/DDBJ whole genome shotgun (WGS) entry which is preliminary data.</text>
</comment>
<dbReference type="PROSITE" id="PS51257">
    <property type="entry name" value="PROKAR_LIPOPROTEIN"/>
    <property type="match status" value="1"/>
</dbReference>
<evidence type="ECO:0000256" key="1">
    <source>
        <dbReference type="SAM" id="MobiDB-lite"/>
    </source>
</evidence>
<proteinExistence type="predicted"/>
<name>A0ABT6CEZ2_9SPHN</name>
<dbReference type="EMBL" id="JAROCY010000003">
    <property type="protein sequence ID" value="MDF8332480.1"/>
    <property type="molecule type" value="Genomic_DNA"/>
</dbReference>
<keyword evidence="2" id="KW-0732">Signal</keyword>
<reference evidence="3 4" key="1">
    <citation type="submission" date="2023-03" db="EMBL/GenBank/DDBJ databases">
        <title>Novosphingobium cyanobacteriorum sp. nov., isolated from a eutrophic reservoir during the Microcystis bloom period.</title>
        <authorList>
            <person name="Kang M."/>
            <person name="Le V."/>
            <person name="Ko S.-R."/>
            <person name="Lee S.-A."/>
            <person name="Ahn C.-Y."/>
        </authorList>
    </citation>
    <scope>NUCLEOTIDE SEQUENCE [LARGE SCALE GENOMIC DNA]</scope>
    <source>
        <strain evidence="3 4">HBC54</strain>
    </source>
</reference>
<evidence type="ECO:0000313" key="4">
    <source>
        <dbReference type="Proteomes" id="UP001222770"/>
    </source>
</evidence>
<evidence type="ECO:0000313" key="3">
    <source>
        <dbReference type="EMBL" id="MDF8332480.1"/>
    </source>
</evidence>
<keyword evidence="4" id="KW-1185">Reference proteome</keyword>